<evidence type="ECO:0000256" key="3">
    <source>
        <dbReference type="ARBA" id="ARBA00023163"/>
    </source>
</evidence>
<dbReference type="Pfam" id="PF12833">
    <property type="entry name" value="HTH_18"/>
    <property type="match status" value="1"/>
</dbReference>
<dbReference type="SUPFAM" id="SSF46689">
    <property type="entry name" value="Homeodomain-like"/>
    <property type="match status" value="1"/>
</dbReference>
<evidence type="ECO:0000259" key="4">
    <source>
        <dbReference type="PROSITE" id="PS01124"/>
    </source>
</evidence>
<dbReference type="InterPro" id="IPR018060">
    <property type="entry name" value="HTH_AraC"/>
</dbReference>
<evidence type="ECO:0000256" key="2">
    <source>
        <dbReference type="ARBA" id="ARBA00023125"/>
    </source>
</evidence>
<dbReference type="InterPro" id="IPR050204">
    <property type="entry name" value="AraC_XylS_family_regulators"/>
</dbReference>
<keyword evidence="3" id="KW-0804">Transcription</keyword>
<comment type="caution">
    <text evidence="5">The sequence shown here is derived from an EMBL/GenBank/DDBJ whole genome shotgun (WGS) entry which is preliminary data.</text>
</comment>
<organism evidence="5 6">
    <name type="scientific">Amycolatopsis decaplanina DSM 44594</name>
    <dbReference type="NCBI Taxonomy" id="1284240"/>
    <lineage>
        <taxon>Bacteria</taxon>
        <taxon>Bacillati</taxon>
        <taxon>Actinomycetota</taxon>
        <taxon>Actinomycetes</taxon>
        <taxon>Pseudonocardiales</taxon>
        <taxon>Pseudonocardiaceae</taxon>
        <taxon>Amycolatopsis</taxon>
    </lineage>
</organism>
<evidence type="ECO:0000313" key="5">
    <source>
        <dbReference type="EMBL" id="EME65210.1"/>
    </source>
</evidence>
<dbReference type="AlphaFoldDB" id="M2YTD7"/>
<dbReference type="GO" id="GO:0003700">
    <property type="term" value="F:DNA-binding transcription factor activity"/>
    <property type="evidence" value="ECO:0007669"/>
    <property type="project" value="InterPro"/>
</dbReference>
<feature type="domain" description="HTH araC/xylS-type" evidence="4">
    <location>
        <begin position="222"/>
        <end position="323"/>
    </location>
</feature>
<dbReference type="PROSITE" id="PS01124">
    <property type="entry name" value="HTH_ARAC_FAMILY_2"/>
    <property type="match status" value="1"/>
</dbReference>
<dbReference type="InterPro" id="IPR035418">
    <property type="entry name" value="AraC-bd_2"/>
</dbReference>
<gene>
    <name evidence="5" type="ORF">H074_01082</name>
</gene>
<dbReference type="PROSITE" id="PS00041">
    <property type="entry name" value="HTH_ARAC_FAMILY_1"/>
    <property type="match status" value="1"/>
</dbReference>
<protein>
    <submittedName>
        <fullName evidence="5">AraC family transcriptional regulator</fullName>
    </submittedName>
</protein>
<dbReference type="SMART" id="SM00342">
    <property type="entry name" value="HTH_ARAC"/>
    <property type="match status" value="1"/>
</dbReference>
<dbReference type="PATRIC" id="fig|1284240.4.peg.215"/>
<sequence length="329" mass="36791">MDRPLGNYTLLVSEDPREVGNGLAGLLGECRFQPHSAPEGSTGRVHARRTKNFTVAYLEYPVAAGLRVECPRRRFLISIPVIGRAAFGGGKRRPHIRERRGYVVNPGAAMEARWTQEFAQLMVVIDRGVLETRLSSMLGRALPQPLRFEEVLNLAQQPVKGWYDALAAYLESLDDTDSALEIDVVADSVEQGLMTTFLASQKHNYWDVLTGDSKLVSSRTIREAIRLIDGQPHRNHSVTSLARELGVSVRALEKGFKRHLATTPNAYLRDVRLQRAHADLSSGEPDVVTVAQVAQRHGFFHFGRFAATYRDRFGEAPSHTLRRLIGPFR</sequence>
<dbReference type="PANTHER" id="PTHR46796">
    <property type="entry name" value="HTH-TYPE TRANSCRIPTIONAL ACTIVATOR RHAS-RELATED"/>
    <property type="match status" value="1"/>
</dbReference>
<keyword evidence="2" id="KW-0238">DNA-binding</keyword>
<keyword evidence="6" id="KW-1185">Reference proteome</keyword>
<dbReference type="EMBL" id="AOHO01000014">
    <property type="protein sequence ID" value="EME65210.1"/>
    <property type="molecule type" value="Genomic_DNA"/>
</dbReference>
<proteinExistence type="predicted"/>
<accession>M2YTD7</accession>
<dbReference type="OrthoDB" id="5464689at2"/>
<dbReference type="Gene3D" id="1.10.10.60">
    <property type="entry name" value="Homeodomain-like"/>
    <property type="match status" value="1"/>
</dbReference>
<dbReference type="InterPro" id="IPR018062">
    <property type="entry name" value="HTH_AraC-typ_CS"/>
</dbReference>
<dbReference type="GO" id="GO:0043565">
    <property type="term" value="F:sequence-specific DNA binding"/>
    <property type="evidence" value="ECO:0007669"/>
    <property type="project" value="InterPro"/>
</dbReference>
<dbReference type="PANTHER" id="PTHR46796:SF12">
    <property type="entry name" value="HTH-TYPE DNA-BINDING TRANSCRIPTIONAL ACTIVATOR EUTR"/>
    <property type="match status" value="1"/>
</dbReference>
<keyword evidence="1" id="KW-0805">Transcription regulation</keyword>
<dbReference type="InterPro" id="IPR009057">
    <property type="entry name" value="Homeodomain-like_sf"/>
</dbReference>
<name>M2YTD7_9PSEU</name>
<reference evidence="5 6" key="1">
    <citation type="journal article" date="2013" name="Genome Announc.">
        <title>Draft Genome Sequence of Amycolatopsis decaplanina Strain DSM 44594T.</title>
        <authorList>
            <person name="Kaur N."/>
            <person name="Kumar S."/>
            <person name="Bala M."/>
            <person name="Raghava G.P."/>
            <person name="Mayilraj S."/>
        </authorList>
    </citation>
    <scope>NUCLEOTIDE SEQUENCE [LARGE SCALE GENOMIC DNA]</scope>
    <source>
        <strain evidence="5 6">DSM 44594</strain>
    </source>
</reference>
<evidence type="ECO:0000256" key="1">
    <source>
        <dbReference type="ARBA" id="ARBA00023015"/>
    </source>
</evidence>
<evidence type="ECO:0000313" key="6">
    <source>
        <dbReference type="Proteomes" id="UP000054226"/>
    </source>
</evidence>
<dbReference type="Proteomes" id="UP000054226">
    <property type="component" value="Unassembled WGS sequence"/>
</dbReference>
<dbReference type="RefSeq" id="WP_007028165.1">
    <property type="nucleotide sequence ID" value="NZ_AOHO01000014.1"/>
</dbReference>
<dbReference type="Pfam" id="PF14525">
    <property type="entry name" value="AraC_binding_2"/>
    <property type="match status" value="1"/>
</dbReference>